<keyword evidence="2" id="KW-0732">Signal</keyword>
<dbReference type="InterPro" id="IPR005064">
    <property type="entry name" value="BUG"/>
</dbReference>
<dbReference type="Gene3D" id="3.40.190.150">
    <property type="entry name" value="Bordetella uptake gene, domain 1"/>
    <property type="match status" value="1"/>
</dbReference>
<evidence type="ECO:0000256" key="1">
    <source>
        <dbReference type="ARBA" id="ARBA00006987"/>
    </source>
</evidence>
<organism evidence="3 4">
    <name type="scientific">Comamonas thiooxydans</name>
    <dbReference type="NCBI Taxonomy" id="363952"/>
    <lineage>
        <taxon>Bacteria</taxon>
        <taxon>Pseudomonadati</taxon>
        <taxon>Pseudomonadota</taxon>
        <taxon>Betaproteobacteria</taxon>
        <taxon>Burkholderiales</taxon>
        <taxon>Comamonadaceae</taxon>
        <taxon>Comamonas</taxon>
    </lineage>
</organism>
<dbReference type="Pfam" id="PF03401">
    <property type="entry name" value="TctC"/>
    <property type="match status" value="1"/>
</dbReference>
<dbReference type="PANTHER" id="PTHR42928">
    <property type="entry name" value="TRICARBOXYLATE-BINDING PROTEIN"/>
    <property type="match status" value="1"/>
</dbReference>
<dbReference type="PANTHER" id="PTHR42928:SF5">
    <property type="entry name" value="BLR1237 PROTEIN"/>
    <property type="match status" value="1"/>
</dbReference>
<gene>
    <name evidence="3" type="ORF">N5D63_01185</name>
</gene>
<comment type="similarity">
    <text evidence="1">Belongs to the UPF0065 (bug) family.</text>
</comment>
<reference evidence="3" key="1">
    <citation type="submission" date="2022-09" db="EMBL/GenBank/DDBJ databases">
        <title>Intensive care unit water sources are persistently colonized with multi-drug resistant bacteria and are the site of extensive horizontal gene transfer of antibiotic resistance genes.</title>
        <authorList>
            <person name="Diorio-Toth L."/>
        </authorList>
    </citation>
    <scope>NUCLEOTIDE SEQUENCE</scope>
    <source>
        <strain evidence="3">GD03832</strain>
    </source>
</reference>
<dbReference type="CDD" id="cd07012">
    <property type="entry name" value="PBP2_Bug_TTT"/>
    <property type="match status" value="1"/>
</dbReference>
<dbReference type="Proteomes" id="UP001161065">
    <property type="component" value="Unassembled WGS sequence"/>
</dbReference>
<dbReference type="SUPFAM" id="SSF53850">
    <property type="entry name" value="Periplasmic binding protein-like II"/>
    <property type="match status" value="1"/>
</dbReference>
<evidence type="ECO:0000313" key="3">
    <source>
        <dbReference type="EMBL" id="MDH1332751.1"/>
    </source>
</evidence>
<protein>
    <submittedName>
        <fullName evidence="3">Tripartite tricarboxylate transporter substrate binding protein</fullName>
    </submittedName>
</protein>
<accession>A0AA42PYU7</accession>
<dbReference type="RefSeq" id="WP_179627320.1">
    <property type="nucleotide sequence ID" value="NZ_JAOCEK010000001.1"/>
</dbReference>
<dbReference type="InterPro" id="IPR042100">
    <property type="entry name" value="Bug_dom1"/>
</dbReference>
<name>A0AA42PYU7_9BURK</name>
<comment type="caution">
    <text evidence="3">The sequence shown here is derived from an EMBL/GenBank/DDBJ whole genome shotgun (WGS) entry which is preliminary data.</text>
</comment>
<proteinExistence type="inferred from homology"/>
<dbReference type="Gene3D" id="3.40.190.10">
    <property type="entry name" value="Periplasmic binding protein-like II"/>
    <property type="match status" value="1"/>
</dbReference>
<dbReference type="EMBL" id="JAOCEK010000001">
    <property type="protein sequence ID" value="MDH1332751.1"/>
    <property type="molecule type" value="Genomic_DNA"/>
</dbReference>
<dbReference type="PIRSF" id="PIRSF017082">
    <property type="entry name" value="YflP"/>
    <property type="match status" value="1"/>
</dbReference>
<dbReference type="AlphaFoldDB" id="A0AA42PYU7"/>
<sequence length="323" mass="34052">MKSTTLSRRQVLSLLPLAAAPSLVLADGKPIEWVVGYAPGGGSDTVARMLAEAMGRSMGRSIIIINKPGAGSNIAGDYVAKARDAEHMVFTADSAVIAANPFLYSKLTYSAEKDFASVGTIARFPLVLVVQPNAKPRNLKDFMAWVRSDPAGMSYGSPGTGSPHHLATELFRQQTGLTLTHVPYRGAAPAIADVVGGQLPFMFVDTSSGGAFITSGKVRAIGVASAQRLASMPDIPTLSEQGLSGFEASAWQALVAPAGVSAATVKTLNKHLVDALSSADIRARMQTLGIEPLPGTPQELARFAAQERERWGRVVREANIKLD</sequence>
<evidence type="ECO:0000256" key="2">
    <source>
        <dbReference type="SAM" id="SignalP"/>
    </source>
</evidence>
<evidence type="ECO:0000313" key="4">
    <source>
        <dbReference type="Proteomes" id="UP001161065"/>
    </source>
</evidence>
<feature type="chain" id="PRO_5041457438" evidence="2">
    <location>
        <begin position="27"/>
        <end position="323"/>
    </location>
</feature>
<feature type="signal peptide" evidence="2">
    <location>
        <begin position="1"/>
        <end position="26"/>
    </location>
</feature>